<evidence type="ECO:0008006" key="3">
    <source>
        <dbReference type="Google" id="ProtNLM"/>
    </source>
</evidence>
<reference evidence="2" key="1">
    <citation type="submission" date="2016-02" db="EMBL/GenBank/DDBJ databases">
        <title>Draft genome sequence of Microdochium bolleyi, a fungal endophyte of beachgrass.</title>
        <authorList>
            <consortium name="DOE Joint Genome Institute"/>
            <person name="David A.S."/>
            <person name="May G."/>
            <person name="Haridas S."/>
            <person name="Lim J."/>
            <person name="Wang M."/>
            <person name="Labutti K."/>
            <person name="Lipzen A."/>
            <person name="Barry K."/>
            <person name="Grigoriev I.V."/>
        </authorList>
    </citation>
    <scope>NUCLEOTIDE SEQUENCE [LARGE SCALE GENOMIC DNA]</scope>
    <source>
        <strain evidence="2">J235TASD1</strain>
    </source>
</reference>
<sequence>MSTYYEFRMLNLPSRYKLSETSQTMLKAHDDYMTSIISEAELGRLVRLSKDNRSAMVETMVKVSEIMAKKPDESAHCLAIIKTCGEIITIADRPVPTGGFPYFFKLPPEVRNRVYDFYLRAGETTKTLIPHPKKPAGCSCAPHEAPKYLYFTPKSVSALRASKRLRQEIYAALYRRYLKENVRSIKFHWCGPKADTAIEKLKECSSLESLCVVVSKSTTRHLTRREQGFHAFFGSKRTVPITDALGIDELIQLRGLKKVEVRTVDSRRADMRTADERASLSALLQANLKLPRKDGSVDAQDDTNSH</sequence>
<gene>
    <name evidence="1" type="ORF">Micbo1qcDRAFT_200172</name>
</gene>
<dbReference type="OrthoDB" id="4761172at2759"/>
<name>A0A136JK11_9PEZI</name>
<dbReference type="EMBL" id="KQ964245">
    <property type="protein sequence ID" value="KXJ97489.1"/>
    <property type="molecule type" value="Genomic_DNA"/>
</dbReference>
<proteinExistence type="predicted"/>
<evidence type="ECO:0000313" key="2">
    <source>
        <dbReference type="Proteomes" id="UP000070501"/>
    </source>
</evidence>
<dbReference type="Proteomes" id="UP000070501">
    <property type="component" value="Unassembled WGS sequence"/>
</dbReference>
<keyword evidence="2" id="KW-1185">Reference proteome</keyword>
<dbReference type="InParanoid" id="A0A136JK11"/>
<protein>
    <recommendedName>
        <fullName evidence="3">F-box domain-containing protein</fullName>
    </recommendedName>
</protein>
<organism evidence="1 2">
    <name type="scientific">Microdochium bolleyi</name>
    <dbReference type="NCBI Taxonomy" id="196109"/>
    <lineage>
        <taxon>Eukaryota</taxon>
        <taxon>Fungi</taxon>
        <taxon>Dikarya</taxon>
        <taxon>Ascomycota</taxon>
        <taxon>Pezizomycotina</taxon>
        <taxon>Sordariomycetes</taxon>
        <taxon>Xylariomycetidae</taxon>
        <taxon>Xylariales</taxon>
        <taxon>Microdochiaceae</taxon>
        <taxon>Microdochium</taxon>
    </lineage>
</organism>
<accession>A0A136JK11</accession>
<evidence type="ECO:0000313" key="1">
    <source>
        <dbReference type="EMBL" id="KXJ97489.1"/>
    </source>
</evidence>
<dbReference type="AlphaFoldDB" id="A0A136JK11"/>